<keyword evidence="3" id="KW-1185">Reference proteome</keyword>
<dbReference type="Proteomes" id="UP001209570">
    <property type="component" value="Unassembled WGS sequence"/>
</dbReference>
<dbReference type="PANTHER" id="PTHR46532:SF11">
    <property type="entry name" value="DYNEIN AXONEMAL HEAVY CHAIN 12"/>
    <property type="match status" value="1"/>
</dbReference>
<dbReference type="GO" id="GO:0005524">
    <property type="term" value="F:ATP binding"/>
    <property type="evidence" value="ECO:0007669"/>
    <property type="project" value="InterPro"/>
</dbReference>
<reference evidence="2" key="1">
    <citation type="submission" date="2021-12" db="EMBL/GenBank/DDBJ databases">
        <title>Prjna785345.</title>
        <authorList>
            <person name="Rujirawat T."/>
            <person name="Krajaejun T."/>
        </authorList>
    </citation>
    <scope>NUCLEOTIDE SEQUENCE</scope>
    <source>
        <strain evidence="2">Pi057C3</strain>
    </source>
</reference>
<dbReference type="Gene3D" id="3.40.50.300">
    <property type="entry name" value="P-loop containing nucleotide triphosphate hydrolases"/>
    <property type="match status" value="1"/>
</dbReference>
<dbReference type="Gene3D" id="1.10.8.710">
    <property type="match status" value="1"/>
</dbReference>
<protein>
    <recommendedName>
        <fullName evidence="1">Dynein heavy chain hydrolytic ATP-binding dynein motor region domain-containing protein</fullName>
    </recommendedName>
</protein>
<dbReference type="GO" id="GO:0005858">
    <property type="term" value="C:axonemal dynein complex"/>
    <property type="evidence" value="ECO:0007669"/>
    <property type="project" value="TreeGrafter"/>
</dbReference>
<gene>
    <name evidence="2" type="ORF">P43SY_010651</name>
</gene>
<dbReference type="InterPro" id="IPR043157">
    <property type="entry name" value="Dynein_AAA1S"/>
</dbReference>
<evidence type="ECO:0000259" key="1">
    <source>
        <dbReference type="Pfam" id="PF12774"/>
    </source>
</evidence>
<proteinExistence type="predicted"/>
<dbReference type="AlphaFoldDB" id="A0AAD5L4P6"/>
<organism evidence="2 3">
    <name type="scientific">Pythium insidiosum</name>
    <name type="common">Pythiosis disease agent</name>
    <dbReference type="NCBI Taxonomy" id="114742"/>
    <lineage>
        <taxon>Eukaryota</taxon>
        <taxon>Sar</taxon>
        <taxon>Stramenopiles</taxon>
        <taxon>Oomycota</taxon>
        <taxon>Peronosporomycetes</taxon>
        <taxon>Pythiales</taxon>
        <taxon>Pythiaceae</taxon>
        <taxon>Pythium</taxon>
    </lineage>
</organism>
<feature type="domain" description="Dynein heavy chain hydrolytic ATP-binding dynein motor region" evidence="1">
    <location>
        <begin position="5"/>
        <end position="160"/>
    </location>
</feature>
<name>A0AAD5L4P6_PYTIN</name>
<dbReference type="FunFam" id="1.10.8.710:FF:000007">
    <property type="entry name" value="Putative dynein heavy chain"/>
    <property type="match status" value="1"/>
</dbReference>
<dbReference type="InterPro" id="IPR026983">
    <property type="entry name" value="DHC"/>
</dbReference>
<evidence type="ECO:0000313" key="3">
    <source>
        <dbReference type="Proteomes" id="UP001209570"/>
    </source>
</evidence>
<dbReference type="InterPro" id="IPR027417">
    <property type="entry name" value="P-loop_NTPase"/>
</dbReference>
<dbReference type="GO" id="GO:0045505">
    <property type="term" value="F:dynein intermediate chain binding"/>
    <property type="evidence" value="ECO:0007669"/>
    <property type="project" value="InterPro"/>
</dbReference>
<dbReference type="InterPro" id="IPR035699">
    <property type="entry name" value="AAA_6"/>
</dbReference>
<evidence type="ECO:0000313" key="2">
    <source>
        <dbReference type="EMBL" id="KAJ0389368.1"/>
    </source>
</evidence>
<accession>A0AAD5L4P6</accession>
<dbReference type="GO" id="GO:0051959">
    <property type="term" value="F:dynein light intermediate chain binding"/>
    <property type="evidence" value="ECO:0007669"/>
    <property type="project" value="InterPro"/>
</dbReference>
<dbReference type="Pfam" id="PF12774">
    <property type="entry name" value="AAA_6"/>
    <property type="match status" value="1"/>
</dbReference>
<dbReference type="PANTHER" id="PTHR46532">
    <property type="entry name" value="MALE FERTILITY FACTOR KL5"/>
    <property type="match status" value="1"/>
</dbReference>
<sequence length="166" mass="18696">MGASDRITLIPTCGFFITMNPGYAGRTELPENLKVLFRSCAMIRPDLKPICENMLMSEGFQTARTLAIKFVTLYQLSSELLSKQFHYDWGLRAVKSVLRVAGMLKRAEPDVEEDKVLMRALRDFNTPKIPHNDTPIFLRLIADLFIGVEVAPKVNVTLREKSAGAH</sequence>
<comment type="caution">
    <text evidence="2">The sequence shown here is derived from an EMBL/GenBank/DDBJ whole genome shotgun (WGS) entry which is preliminary data.</text>
</comment>
<dbReference type="EMBL" id="JAKCXM010003997">
    <property type="protein sequence ID" value="KAJ0389368.1"/>
    <property type="molecule type" value="Genomic_DNA"/>
</dbReference>
<dbReference type="GO" id="GO:0007018">
    <property type="term" value="P:microtubule-based movement"/>
    <property type="evidence" value="ECO:0007669"/>
    <property type="project" value="InterPro"/>
</dbReference>